<sequence>MSSGVLLYCKSKVYIHPTNRTSENVPGFLIVYKKLSTDPDSNSIITWCREDAFQTSPSSRSNNKKNILSQLLEADLEFAAKYQPTSTSTKNSYPTIRIDTSQLLLCSDWQIFISSVYSIQFRVPSSWWFGSIVINSKAKNIDDNIPVLFFHDDVCPSTKRIQKKMMMENFDPFNKDQDLYWGGDDFKQFLTTICDLQSVNNASSDDASSDILSSKNNARGNNIYLVNPTLEDLRNFKSNIQNLDKKPASPTSKNKSTGVYDSLNKQKWTILGKIADYTAKLTTPSYVPNLLSSYSPVLEKFLNDKYVNNLLKSSPQLQQASDDFESARVYLAKWALNVKQEAEKYRNVYENLSNDMDNMVTDEEIHVALERSHPLTLAKWESMFDEQGRLNVTVHETKDFIFHGGCENNEVRRQVWLFLLGVYPWDSSKDEREQLLKSLESIYFSSYKNLWFGDQVPSDMTKEHWKDEVFKIDKDVKRNDRHLNIYKHNTETGKLVNSDDQEMDSEVDDSNWVIINPHLNTLKSILMSYNVYNPDLGYCQGMTDLLSPIYYILQDEVLSFWAFVNFMDRMERNFLTDQSGIKEQMLTLAELTQLMLPDLMKHLTECDSSNLFFCFRMILVWFKRDFQDEQIWKIWEIFWTDYYSSQFQLFFMLAILQKNSLPVINNLKSFDDILKYFNDLKDLDWEDLMVRAELLFIKFQKIVAFVDGQNSLISDAPANPNTTGTGTGAEANIPIEDKLTKLSLHDPKKEFIISDRLRTLLSKRIIIQREKKSF</sequence>
<keyword evidence="2" id="KW-0175">Coiled coil</keyword>
<dbReference type="SMART" id="SM00164">
    <property type="entry name" value="TBC"/>
    <property type="match status" value="1"/>
</dbReference>
<gene>
    <name evidence="4" type="ORF">SCODWIG_01540</name>
</gene>
<dbReference type="AlphaFoldDB" id="A0A376B5B4"/>
<evidence type="ECO:0000313" key="5">
    <source>
        <dbReference type="Proteomes" id="UP000262825"/>
    </source>
</evidence>
<keyword evidence="5" id="KW-1185">Reference proteome</keyword>
<protein>
    <submittedName>
        <fullName evidence="4">Related to GTPase-activating protein GYP7</fullName>
    </submittedName>
</protein>
<dbReference type="Proteomes" id="UP000262825">
    <property type="component" value="Unassembled WGS sequence"/>
</dbReference>
<dbReference type="PANTHER" id="PTHR22957:SF502">
    <property type="entry name" value="SMALL G PROTEIN SIGNALING MODULATOR 2-RELATED"/>
    <property type="match status" value="1"/>
</dbReference>
<dbReference type="Pfam" id="PF00566">
    <property type="entry name" value="RabGAP-TBC"/>
    <property type="match status" value="1"/>
</dbReference>
<feature type="domain" description="Rab-GAP TBC" evidence="3">
    <location>
        <begin position="406"/>
        <end position="642"/>
    </location>
</feature>
<dbReference type="Gene3D" id="1.10.472.80">
    <property type="entry name" value="Ypt/Rab-GAP domain of gyp1p, domain 3"/>
    <property type="match status" value="1"/>
</dbReference>
<dbReference type="InterPro" id="IPR000195">
    <property type="entry name" value="Rab-GAP-TBC_dom"/>
</dbReference>
<name>A0A376B5B4_9ASCO</name>
<dbReference type="VEuPathDB" id="FungiDB:SCODWIG_01540"/>
<proteinExistence type="predicted"/>
<evidence type="ECO:0000259" key="3">
    <source>
        <dbReference type="PROSITE" id="PS50086"/>
    </source>
</evidence>
<dbReference type="EMBL" id="UFAJ01000203">
    <property type="protein sequence ID" value="SSD59779.1"/>
    <property type="molecule type" value="Genomic_DNA"/>
</dbReference>
<feature type="coiled-coil region" evidence="2">
    <location>
        <begin position="335"/>
        <end position="362"/>
    </location>
</feature>
<dbReference type="SUPFAM" id="SSF47923">
    <property type="entry name" value="Ypt/Rab-GAP domain of gyp1p"/>
    <property type="match status" value="2"/>
</dbReference>
<evidence type="ECO:0000313" key="4">
    <source>
        <dbReference type="EMBL" id="SSD59779.1"/>
    </source>
</evidence>
<reference evidence="5" key="1">
    <citation type="submission" date="2018-06" db="EMBL/GenBank/DDBJ databases">
        <authorList>
            <person name="Guldener U."/>
        </authorList>
    </citation>
    <scope>NUCLEOTIDE SEQUENCE [LARGE SCALE GENOMIC DNA]</scope>
    <source>
        <strain evidence="5">UTAD17</strain>
    </source>
</reference>
<dbReference type="PROSITE" id="PS50086">
    <property type="entry name" value="TBC_RABGAP"/>
    <property type="match status" value="1"/>
</dbReference>
<keyword evidence="1" id="KW-0343">GTPase activation</keyword>
<evidence type="ECO:0000256" key="1">
    <source>
        <dbReference type="ARBA" id="ARBA00022468"/>
    </source>
</evidence>
<dbReference type="InterPro" id="IPR035969">
    <property type="entry name" value="Rab-GAP_TBC_sf"/>
</dbReference>
<dbReference type="Gene3D" id="1.10.8.270">
    <property type="entry name" value="putative rabgap domain of human tbc1 domain family member 14 like domains"/>
    <property type="match status" value="1"/>
</dbReference>
<evidence type="ECO:0000256" key="2">
    <source>
        <dbReference type="SAM" id="Coils"/>
    </source>
</evidence>
<organism evidence="4 5">
    <name type="scientific">Saccharomycodes ludwigii</name>
    <dbReference type="NCBI Taxonomy" id="36035"/>
    <lineage>
        <taxon>Eukaryota</taxon>
        <taxon>Fungi</taxon>
        <taxon>Dikarya</taxon>
        <taxon>Ascomycota</taxon>
        <taxon>Saccharomycotina</taxon>
        <taxon>Saccharomycetes</taxon>
        <taxon>Saccharomycodales</taxon>
        <taxon>Saccharomycodaceae</taxon>
        <taxon>Saccharomycodes</taxon>
    </lineage>
</organism>
<dbReference type="GO" id="GO:0005096">
    <property type="term" value="F:GTPase activator activity"/>
    <property type="evidence" value="ECO:0007669"/>
    <property type="project" value="UniProtKB-KW"/>
</dbReference>
<dbReference type="PANTHER" id="PTHR22957">
    <property type="entry name" value="TBC1 DOMAIN FAMILY MEMBER GTPASE-ACTIVATING PROTEIN"/>
    <property type="match status" value="1"/>
</dbReference>
<accession>A0A376B5B4</accession>
<dbReference type="OrthoDB" id="10264062at2759"/>